<dbReference type="AlphaFoldDB" id="A0A2N9JE11"/>
<gene>
    <name evidence="3" type="ORF">MPLG2_0712</name>
</gene>
<dbReference type="RefSeq" id="WP_231935768.1">
    <property type="nucleotide sequence ID" value="NZ_BAAAGO010000028.1"/>
</dbReference>
<keyword evidence="4" id="KW-1185">Reference proteome</keyword>
<evidence type="ECO:0000259" key="2">
    <source>
        <dbReference type="Pfam" id="PF01636"/>
    </source>
</evidence>
<dbReference type="SUPFAM" id="SSF56112">
    <property type="entry name" value="Protein kinase-like (PK-like)"/>
    <property type="match status" value="1"/>
</dbReference>
<proteinExistence type="inferred from homology"/>
<evidence type="ECO:0000256" key="1">
    <source>
        <dbReference type="ARBA" id="ARBA00038240"/>
    </source>
</evidence>
<dbReference type="EMBL" id="LT985188">
    <property type="protein sequence ID" value="SPD85748.1"/>
    <property type="molecule type" value="Genomic_DNA"/>
</dbReference>
<dbReference type="GO" id="GO:0019202">
    <property type="term" value="F:amino acid kinase activity"/>
    <property type="evidence" value="ECO:0007669"/>
    <property type="project" value="TreeGrafter"/>
</dbReference>
<dbReference type="PANTHER" id="PTHR21064">
    <property type="entry name" value="AMINOGLYCOSIDE PHOSPHOTRANSFERASE DOMAIN-CONTAINING PROTEIN-RELATED"/>
    <property type="match status" value="1"/>
</dbReference>
<comment type="similarity">
    <text evidence="1">Belongs to the pseudomonas-type ThrB family.</text>
</comment>
<evidence type="ECO:0000313" key="3">
    <source>
        <dbReference type="EMBL" id="SPD85748.1"/>
    </source>
</evidence>
<dbReference type="InterPro" id="IPR002575">
    <property type="entry name" value="Aminoglycoside_PTrfase"/>
</dbReference>
<dbReference type="PANTHER" id="PTHR21064:SF6">
    <property type="entry name" value="AMINOGLYCOSIDE PHOSPHOTRANSFERASE DOMAIN-CONTAINING PROTEIN"/>
    <property type="match status" value="1"/>
</dbReference>
<protein>
    <submittedName>
        <fullName evidence="3">Aminoglycoside phosphotransferase</fullName>
    </submittedName>
</protein>
<dbReference type="Pfam" id="PF01636">
    <property type="entry name" value="APH"/>
    <property type="match status" value="1"/>
</dbReference>
<feature type="domain" description="Aminoglycoside phosphotransferase" evidence="2">
    <location>
        <begin position="35"/>
        <end position="273"/>
    </location>
</feature>
<reference evidence="3 4" key="1">
    <citation type="submission" date="2018-02" db="EMBL/GenBank/DDBJ databases">
        <authorList>
            <person name="Cohen D.B."/>
            <person name="Kent A.D."/>
        </authorList>
    </citation>
    <scope>NUCLEOTIDE SEQUENCE [LARGE SCALE GENOMIC DNA]</scope>
    <source>
        <strain evidence="3">1</strain>
    </source>
</reference>
<dbReference type="InterPro" id="IPR011009">
    <property type="entry name" value="Kinase-like_dom_sf"/>
</dbReference>
<sequence>MLSRTAQIGRMRRVALAALPHYDLPSGTLTFVGHGENTTFRHDSPAGRFLLRVHRPQRHGRDADPALAVESELAWLTALNADTDLAVPEPLSTREGAATVLATAGDETRVVSMLHWQHGRIHEDSPRPVHLRRLGAAMAALHDHAEHWTPPQPFARIDWSHESFFGDVMVYGGLPASAVWELFPTDLRGRFERLSDQLATILAAEPDVGLIHADLHLGNAVFEGERVKLIDFDDCGTGHRLYDLAVAVWEQRDEDDYDDFRDALLTGYGSVRDIDVTHLDDFIALRQFAFQIWYTGMAQVNPAFAARVEKVNDWSHAMLDLVAAGYA</sequence>
<keyword evidence="3" id="KW-0808">Transferase</keyword>
<name>A0A2N9JE11_9ACTN</name>
<dbReference type="InterPro" id="IPR050249">
    <property type="entry name" value="Pseudomonas-type_ThrB"/>
</dbReference>
<accession>A0A2N9JE11</accession>
<dbReference type="KEGG" id="mgg:MPLG2_0712"/>
<dbReference type="Proteomes" id="UP000238164">
    <property type="component" value="Chromosome 1"/>
</dbReference>
<evidence type="ECO:0000313" key="4">
    <source>
        <dbReference type="Proteomes" id="UP000238164"/>
    </source>
</evidence>
<organism evidence="3 4">
    <name type="scientific">Micropruina glycogenica</name>
    <dbReference type="NCBI Taxonomy" id="75385"/>
    <lineage>
        <taxon>Bacteria</taxon>
        <taxon>Bacillati</taxon>
        <taxon>Actinomycetota</taxon>
        <taxon>Actinomycetes</taxon>
        <taxon>Propionibacteriales</taxon>
        <taxon>Nocardioidaceae</taxon>
        <taxon>Micropruina</taxon>
    </lineage>
</organism>
<dbReference type="Gene3D" id="3.90.1200.10">
    <property type="match status" value="1"/>
</dbReference>